<dbReference type="RefSeq" id="WP_183986162.1">
    <property type="nucleotide sequence ID" value="NZ_JACIEV010000009.1"/>
</dbReference>
<proteinExistence type="predicted"/>
<reference evidence="1 2" key="1">
    <citation type="submission" date="2020-08" db="EMBL/GenBank/DDBJ databases">
        <title>Genomic Encyclopedia of Type Strains, Phase IV (KMG-IV): sequencing the most valuable type-strain genomes for metagenomic binning, comparative biology and taxonomic classification.</title>
        <authorList>
            <person name="Goeker M."/>
        </authorList>
    </citation>
    <scope>NUCLEOTIDE SEQUENCE [LARGE SCALE GENOMIC DNA]</scope>
    <source>
        <strain evidence="1 2">YC6723</strain>
    </source>
</reference>
<evidence type="ECO:0000313" key="1">
    <source>
        <dbReference type="EMBL" id="MBB4155043.1"/>
    </source>
</evidence>
<organism evidence="1 2">
    <name type="scientific">Sphingomonas jinjuensis</name>
    <dbReference type="NCBI Taxonomy" id="535907"/>
    <lineage>
        <taxon>Bacteria</taxon>
        <taxon>Pseudomonadati</taxon>
        <taxon>Pseudomonadota</taxon>
        <taxon>Alphaproteobacteria</taxon>
        <taxon>Sphingomonadales</taxon>
        <taxon>Sphingomonadaceae</taxon>
        <taxon>Sphingomonas</taxon>
    </lineage>
</organism>
<sequence>MVEPSAGSGSFSSLLPPGSRALDIDPKADGIESRDFLKTSISTTRPLAFIGNPPFSNGMAIRFFNHAAAQAEVIAFILPRSFRKASIQNRLNRRFHLLHEETVENDAFTFCSRPTHVPSIFQIWVRRPIERELRLSPLKHEHFDFVRDPHQADFAVQRVGARAGRVHDDLWLSSQAHYLIRAKIPGVRTVIEALDFDEIICDVAAKPSLAKTELVSLYSSAIGSPSRLGTDSGGRAIGH</sequence>
<dbReference type="AlphaFoldDB" id="A0A840F700"/>
<dbReference type="Proteomes" id="UP000529795">
    <property type="component" value="Unassembled WGS sequence"/>
</dbReference>
<keyword evidence="2" id="KW-1185">Reference proteome</keyword>
<gene>
    <name evidence="1" type="ORF">GGQ80_002960</name>
</gene>
<comment type="caution">
    <text evidence="1">The sequence shown here is derived from an EMBL/GenBank/DDBJ whole genome shotgun (WGS) entry which is preliminary data.</text>
</comment>
<evidence type="ECO:0000313" key="2">
    <source>
        <dbReference type="Proteomes" id="UP000529795"/>
    </source>
</evidence>
<dbReference type="EMBL" id="JACIEV010000009">
    <property type="protein sequence ID" value="MBB4155043.1"/>
    <property type="molecule type" value="Genomic_DNA"/>
</dbReference>
<protein>
    <submittedName>
        <fullName evidence="1">Uncharacterized protein</fullName>
    </submittedName>
</protein>
<accession>A0A840F700</accession>
<name>A0A840F700_9SPHN</name>